<dbReference type="Proteomes" id="UP000265692">
    <property type="component" value="Unassembled WGS sequence"/>
</dbReference>
<dbReference type="EMBL" id="QWEI01000005">
    <property type="protein sequence ID" value="RHW36208.1"/>
    <property type="molecule type" value="Genomic_DNA"/>
</dbReference>
<feature type="transmembrane region" description="Helical" evidence="1">
    <location>
        <begin position="6"/>
        <end position="24"/>
    </location>
</feature>
<comment type="caution">
    <text evidence="2">The sequence shown here is derived from an EMBL/GenBank/DDBJ whole genome shotgun (WGS) entry which is preliminary data.</text>
</comment>
<evidence type="ECO:0000313" key="2">
    <source>
        <dbReference type="EMBL" id="RHW36208.1"/>
    </source>
</evidence>
<evidence type="ECO:0000256" key="1">
    <source>
        <dbReference type="SAM" id="Phobius"/>
    </source>
</evidence>
<gene>
    <name evidence="2" type="ORF">D1B33_11255</name>
</gene>
<proteinExistence type="predicted"/>
<reference evidence="2 3" key="1">
    <citation type="submission" date="2018-08" db="EMBL/GenBank/DDBJ databases">
        <title>Lysinibacillus sp. YLB-03 draft genome sequence.</title>
        <authorList>
            <person name="Yu L."/>
        </authorList>
    </citation>
    <scope>NUCLEOTIDE SEQUENCE [LARGE SCALE GENOMIC DNA]</scope>
    <source>
        <strain evidence="2 3">YLB-03</strain>
    </source>
</reference>
<dbReference type="OrthoDB" id="2454149at2"/>
<dbReference type="AlphaFoldDB" id="A0A396SCX0"/>
<keyword evidence="3" id="KW-1185">Reference proteome</keyword>
<evidence type="ECO:0008006" key="4">
    <source>
        <dbReference type="Google" id="ProtNLM"/>
    </source>
</evidence>
<keyword evidence="1" id="KW-0472">Membrane</keyword>
<sequence length="74" mass="8485">MEKHRLKFVIPSMVVVAIGAIFMLRNNYPEVSMRDGVLITLFATLFSGYIAYMLFPRDEEKAPDSKSTNSRKKN</sequence>
<accession>A0A396SCX0</accession>
<dbReference type="RefSeq" id="WP_118876499.1">
    <property type="nucleotide sequence ID" value="NZ_QWEI01000005.1"/>
</dbReference>
<evidence type="ECO:0000313" key="3">
    <source>
        <dbReference type="Proteomes" id="UP000265692"/>
    </source>
</evidence>
<keyword evidence="1" id="KW-1133">Transmembrane helix</keyword>
<organism evidence="2 3">
    <name type="scientific">Ureibacillus yapensis</name>
    <dbReference type="NCBI Taxonomy" id="2304605"/>
    <lineage>
        <taxon>Bacteria</taxon>
        <taxon>Bacillati</taxon>
        <taxon>Bacillota</taxon>
        <taxon>Bacilli</taxon>
        <taxon>Bacillales</taxon>
        <taxon>Caryophanaceae</taxon>
        <taxon>Ureibacillus</taxon>
    </lineage>
</organism>
<name>A0A396SCX0_9BACL</name>
<protein>
    <recommendedName>
        <fullName evidence="4">Acyltransferase</fullName>
    </recommendedName>
</protein>
<keyword evidence="1" id="KW-0812">Transmembrane</keyword>
<feature type="transmembrane region" description="Helical" evidence="1">
    <location>
        <begin position="36"/>
        <end position="55"/>
    </location>
</feature>